<evidence type="ECO:0000256" key="6">
    <source>
        <dbReference type="ARBA" id="ARBA00022963"/>
    </source>
</evidence>
<dbReference type="Pfam" id="PF00657">
    <property type="entry name" value="Lipase_GDSL"/>
    <property type="match status" value="1"/>
</dbReference>
<evidence type="ECO:0000256" key="7">
    <source>
        <dbReference type="ARBA" id="ARBA00023098"/>
    </source>
</evidence>
<keyword evidence="9" id="KW-1185">Reference proteome</keyword>
<dbReference type="InterPro" id="IPR036514">
    <property type="entry name" value="SGNH_hydro_sf"/>
</dbReference>
<dbReference type="Gene3D" id="3.40.50.1110">
    <property type="entry name" value="SGNH hydrolase"/>
    <property type="match status" value="1"/>
</dbReference>
<evidence type="ECO:0000313" key="8">
    <source>
        <dbReference type="EMBL" id="CAI0475417.1"/>
    </source>
</evidence>
<dbReference type="PANTHER" id="PTHR45650">
    <property type="entry name" value="GDSL-LIKE LIPASE/ACYLHYDROLASE-RELATED"/>
    <property type="match status" value="1"/>
</dbReference>
<evidence type="ECO:0000313" key="9">
    <source>
        <dbReference type="Proteomes" id="UP001154282"/>
    </source>
</evidence>
<evidence type="ECO:0000256" key="2">
    <source>
        <dbReference type="ARBA" id="ARBA00008668"/>
    </source>
</evidence>
<comment type="subcellular location">
    <subcellularLocation>
        <location evidence="1">Secreted</location>
    </subcellularLocation>
</comment>
<dbReference type="InterPro" id="IPR051238">
    <property type="entry name" value="GDSL_esterase/lipase"/>
</dbReference>
<dbReference type="GO" id="GO:0005576">
    <property type="term" value="C:extracellular region"/>
    <property type="evidence" value="ECO:0007669"/>
    <property type="project" value="UniProtKB-SubCell"/>
</dbReference>
<protein>
    <recommendedName>
        <fullName evidence="10">GDSL esterase/lipase</fullName>
    </recommendedName>
</protein>
<keyword evidence="4" id="KW-0732">Signal</keyword>
<keyword evidence="3" id="KW-0964">Secreted</keyword>
<comment type="similarity">
    <text evidence="2">Belongs to the 'GDSL' lipolytic enzyme family.</text>
</comment>
<accession>A0AAV0PW43</accession>
<dbReference type="EMBL" id="CAMGYJ010000009">
    <property type="protein sequence ID" value="CAI0475417.1"/>
    <property type="molecule type" value="Genomic_DNA"/>
</dbReference>
<organism evidence="8 9">
    <name type="scientific">Linum tenue</name>
    <dbReference type="NCBI Taxonomy" id="586396"/>
    <lineage>
        <taxon>Eukaryota</taxon>
        <taxon>Viridiplantae</taxon>
        <taxon>Streptophyta</taxon>
        <taxon>Embryophyta</taxon>
        <taxon>Tracheophyta</taxon>
        <taxon>Spermatophyta</taxon>
        <taxon>Magnoliopsida</taxon>
        <taxon>eudicotyledons</taxon>
        <taxon>Gunneridae</taxon>
        <taxon>Pentapetalae</taxon>
        <taxon>rosids</taxon>
        <taxon>fabids</taxon>
        <taxon>Malpighiales</taxon>
        <taxon>Linaceae</taxon>
        <taxon>Linum</taxon>
    </lineage>
</organism>
<proteinExistence type="inferred from homology"/>
<keyword evidence="6" id="KW-0442">Lipid degradation</keyword>
<evidence type="ECO:0000256" key="3">
    <source>
        <dbReference type="ARBA" id="ARBA00022525"/>
    </source>
</evidence>
<gene>
    <name evidence="8" type="ORF">LITE_LOCUS40398</name>
</gene>
<dbReference type="PANTHER" id="PTHR45650:SF75">
    <property type="entry name" value="GDSL-LIKE LIPASE_ACYLHYDROLASE"/>
    <property type="match status" value="1"/>
</dbReference>
<keyword evidence="5" id="KW-0378">Hydrolase</keyword>
<keyword evidence="7" id="KW-0443">Lipid metabolism</keyword>
<dbReference type="GO" id="GO:0016788">
    <property type="term" value="F:hydrolase activity, acting on ester bonds"/>
    <property type="evidence" value="ECO:0007669"/>
    <property type="project" value="InterPro"/>
</dbReference>
<dbReference type="SUPFAM" id="SSF52266">
    <property type="entry name" value="SGNH hydrolase"/>
    <property type="match status" value="1"/>
</dbReference>
<sequence>MASSSWYEVAAADPQVPCFFIFGDSLNDCGNNNHINTKAKANYKPYGIDFPDGATGRFTNGRTTVDFLGSYILYLDLSLSTQTTLDSFFFNVFEFAAEHLGFDNPIPPFTTAKGEKILQGINYASGSAGILDETGKHLGHNVALGTQVQNHQITLSRIVARKGDNETAAEHLNACVYYMAIGSNDYLNNYFLPDHYKTSNEFSVEEFATHLVSTYGDRIRTLYGYGARKIAVVGVGKIGCVPRTMDLFGTNGTKCIQNVNLAAQYFNKQLKKLVVDLNKELKDAKLIYINSYGMGDGDPTILGFKFITRGCCNPRGDGQCVKDKVPCSSRREYVFWDSFHPTEASHRTFADRTYKSLLPSDSDPFDLHSLAALDLGIKSGRRAEETSGSGRFKHRNVEFFMVIFCTFFLNRKILDVLGFWKG</sequence>
<evidence type="ECO:0000256" key="5">
    <source>
        <dbReference type="ARBA" id="ARBA00022801"/>
    </source>
</evidence>
<reference evidence="8" key="1">
    <citation type="submission" date="2022-08" db="EMBL/GenBank/DDBJ databases">
        <authorList>
            <person name="Gutierrez-Valencia J."/>
        </authorList>
    </citation>
    <scope>NUCLEOTIDE SEQUENCE</scope>
</reference>
<dbReference type="InterPro" id="IPR035669">
    <property type="entry name" value="SGNH_plant_lipase-like"/>
</dbReference>
<dbReference type="GO" id="GO:0016042">
    <property type="term" value="P:lipid catabolic process"/>
    <property type="evidence" value="ECO:0007669"/>
    <property type="project" value="UniProtKB-KW"/>
</dbReference>
<evidence type="ECO:0008006" key="10">
    <source>
        <dbReference type="Google" id="ProtNLM"/>
    </source>
</evidence>
<comment type="caution">
    <text evidence="8">The sequence shown here is derived from an EMBL/GenBank/DDBJ whole genome shotgun (WGS) entry which is preliminary data.</text>
</comment>
<dbReference type="AlphaFoldDB" id="A0AAV0PW43"/>
<evidence type="ECO:0000256" key="4">
    <source>
        <dbReference type="ARBA" id="ARBA00022729"/>
    </source>
</evidence>
<dbReference type="InterPro" id="IPR001087">
    <property type="entry name" value="GDSL"/>
</dbReference>
<dbReference type="Proteomes" id="UP001154282">
    <property type="component" value="Unassembled WGS sequence"/>
</dbReference>
<name>A0AAV0PW43_9ROSI</name>
<dbReference type="CDD" id="cd01837">
    <property type="entry name" value="SGNH_plant_lipase_like"/>
    <property type="match status" value="1"/>
</dbReference>
<evidence type="ECO:0000256" key="1">
    <source>
        <dbReference type="ARBA" id="ARBA00004613"/>
    </source>
</evidence>